<feature type="compositionally biased region" description="Polar residues" evidence="1">
    <location>
        <begin position="403"/>
        <end position="419"/>
    </location>
</feature>
<feature type="compositionally biased region" description="Polar residues" evidence="1">
    <location>
        <begin position="428"/>
        <end position="437"/>
    </location>
</feature>
<gene>
    <name evidence="2" type="ORF">TCAL_09497</name>
</gene>
<organism evidence="2 3">
    <name type="scientific">Tigriopus californicus</name>
    <name type="common">Marine copepod</name>
    <dbReference type="NCBI Taxonomy" id="6832"/>
    <lineage>
        <taxon>Eukaryota</taxon>
        <taxon>Metazoa</taxon>
        <taxon>Ecdysozoa</taxon>
        <taxon>Arthropoda</taxon>
        <taxon>Crustacea</taxon>
        <taxon>Multicrustacea</taxon>
        <taxon>Hexanauplia</taxon>
        <taxon>Copepoda</taxon>
        <taxon>Harpacticoida</taxon>
        <taxon>Harpacticidae</taxon>
        <taxon>Tigriopus</taxon>
    </lineage>
</organism>
<keyword evidence="3" id="KW-1185">Reference proteome</keyword>
<evidence type="ECO:0008006" key="4">
    <source>
        <dbReference type="Google" id="ProtNLM"/>
    </source>
</evidence>
<evidence type="ECO:0000313" key="2">
    <source>
        <dbReference type="EMBL" id="TRY74882.1"/>
    </source>
</evidence>
<name>A0A553PB29_TIGCA</name>
<accession>A0A553PB29</accession>
<feature type="region of interest" description="Disordered" evidence="1">
    <location>
        <begin position="484"/>
        <end position="510"/>
    </location>
</feature>
<reference evidence="2 3" key="1">
    <citation type="journal article" date="2018" name="Nat. Ecol. Evol.">
        <title>Genomic signatures of mitonuclear coevolution across populations of Tigriopus californicus.</title>
        <authorList>
            <person name="Barreto F.S."/>
            <person name="Watson E.T."/>
            <person name="Lima T.G."/>
            <person name="Willett C.S."/>
            <person name="Edmands S."/>
            <person name="Li W."/>
            <person name="Burton R.S."/>
        </authorList>
    </citation>
    <scope>NUCLEOTIDE SEQUENCE [LARGE SCALE GENOMIC DNA]</scope>
    <source>
        <strain evidence="2 3">San Diego</strain>
    </source>
</reference>
<feature type="compositionally biased region" description="Polar residues" evidence="1">
    <location>
        <begin position="492"/>
        <end position="510"/>
    </location>
</feature>
<dbReference type="Proteomes" id="UP000318571">
    <property type="component" value="Chromosome 2"/>
</dbReference>
<comment type="caution">
    <text evidence="2">The sequence shown here is derived from an EMBL/GenBank/DDBJ whole genome shotgun (WGS) entry which is preliminary data.</text>
</comment>
<proteinExistence type="predicted"/>
<evidence type="ECO:0000313" key="3">
    <source>
        <dbReference type="Proteomes" id="UP000318571"/>
    </source>
</evidence>
<protein>
    <recommendedName>
        <fullName evidence="4">Single domain-containing protein</fullName>
    </recommendedName>
</protein>
<sequence length="681" mass="79580">MKREEEDEEEEEMPQIGIDSVQRGKSKCLVEPVARVRWHNLRIARPQSFVRSRNVFPNSRRFNPIRSQRPGRHRIGRPRARLHPIMRRRSVRPRRRPWRRPQTVGTTRRIMTRMRPKPRKLFGQSFPSTNGLLKEIHQHEIPQLGPPIRSSPIRRPFVEEPKRDQNIEYDHYNYDIDLNKNYNQDYSFEEEKEFDDFDSFFDDLLGVKDKGQGSRGKHEQSKVPERQKSPFTILETDFDDYNAAENEFHEYDDFDYFDGLLFDDEKTKKNKKNQKPATDFGLEEYDEYGDDEYDEYDEPNHLPTFDFEPEFSHRPVNYIKPAFFEPPSSTRIHHKVPHRRPHDVNQHAHDFGHNPHVQKPYPDIFKFNHHPDHFQLTRRPQKPNSHQFESNHLPPHDFHPNHRPSQPNHFEGNSQQFGSTPHKPKRPGSNSLVPSHQNEFDIPEPENHMKLPQGFNPNHFNPPLKGYRPPLVNIQVNHEALPEQQFDPPSDEYSNQDDYQNPQDQSDNYGQKLTDHVASLKPTHEVQNHIVEHNEKPQLETQSPPNIHPQLPQLPQFPEGSPFGFTPTPIILEGRPPPEEVQLNEVLNSGFDFKGAVSPASSGEGCHTDKGAFHFPGRKWALEGECGQGVCSRSLSGGWEVWEQRCEGSIQNPQYACVVETKSHLPFPKCCPQPTECRDKV</sequence>
<feature type="region of interest" description="Disordered" evidence="1">
    <location>
        <begin position="374"/>
        <end position="470"/>
    </location>
</feature>
<evidence type="ECO:0000256" key="1">
    <source>
        <dbReference type="SAM" id="MobiDB-lite"/>
    </source>
</evidence>
<dbReference type="EMBL" id="VCGU01000005">
    <property type="protein sequence ID" value="TRY74882.1"/>
    <property type="molecule type" value="Genomic_DNA"/>
</dbReference>
<dbReference type="AlphaFoldDB" id="A0A553PB29"/>